<dbReference type="Pfam" id="PF05518">
    <property type="entry name" value="Totivirus_coat"/>
    <property type="match status" value="2"/>
</dbReference>
<gene>
    <name evidence="5" type="ORF">CANINC_004186</name>
</gene>
<sequence>MQNFNQSFVNESDRDICLKADFQAIISMPHFVFHPDAGYTSVYNNNPPILNDILFVTCSLDPLEFHVDEFHTFGASLTMHASTANRYPFVNKNILYRFGTRYDGFEEFVAQNIDYRFPKEGHTIWPKLYHTTEEGPGMIYHPPNSVFNFDSLIHRTAILLAHGGNSALDESFMSLIGEGEGVGRVRFVDDGLESLSAITSSVFLPIDMRFIMGDLAFSLLIRIINSTGADVTISDASHYSCTARIPVGVAARDALHTILSSLRAIYNKHNAGERFIMALVSGINDYYTLVDQSEDGGWFRELLRYVRNTYQCPYGKLFHDKSEAAALFSSQIFSMDDCFRSVASILAVAAALVTVSDPGVEVAGTHIPTISAYVDRSYVGGVSDFSPFEIREKRDILGRWQAQGRVDDEKYGSRIEKNDGEAPSEQVEDQQALARLLQHRHHFAESHLEMMKLWLTNLAKYFVISCSIDDIQGALVAYYWAAPISKKYCDVDIVVPWRWIEPTSILKTEDIVQTNRPTNDPIIYGSPGDRDFTLQSFEDLISVDTSGGITVAKVRLSSLRKNPYLFFLDAISSPKKAKHIVVASTSSDFVLAGASFTKKVILKETNELALLPNLNDLFLCDPDAPIPTETMALCLNETIIMWQNYVLDFSRGTSYYTFLPAASNVPDTIHTQCTNQSYIGKHGLDYMRNNMDLLLQWSTYLYNQHVIPLEYFDNHRMSARTISLPRTNQLIPIIGFGSGTKWQWKKKASEHADSTDPDLVQSIIDALELGFEHLDTAEFYTTRSDIGEGLHRYLAKHPEKKREDIFITDKYSAKPPGVDTNLPDGKIHGPYESAKTSLKLMKIEYLDLFLLHSVATPEGLTLSQAWDEMIQLQKEGLVKNIGVSNFDIIHLKILEESGVLPQVNQFEFHPYLQDQTPGIRDYCKEKGIVIEAYASLIPITKAKGQGPLGALLEDLSKKYDASESKILLKWVHSFGYVTVTTSFKIERMKDILSVYDFQLEEEDILKITEVGNSFFWRSFAISPYASYDDELKVKRGIV</sequence>
<dbReference type="OrthoDB" id="416253at2759"/>
<dbReference type="EMBL" id="SELW01000643">
    <property type="protein sequence ID" value="TID16284.1"/>
    <property type="molecule type" value="Genomic_DNA"/>
</dbReference>
<dbReference type="PROSITE" id="PS00062">
    <property type="entry name" value="ALDOKETO_REDUCTASE_2"/>
    <property type="match status" value="1"/>
</dbReference>
<dbReference type="InterPro" id="IPR018170">
    <property type="entry name" value="Aldo/ket_reductase_CS"/>
</dbReference>
<keyword evidence="3" id="KW-0560">Oxidoreductase</keyword>
<dbReference type="InterPro" id="IPR020471">
    <property type="entry name" value="AKR"/>
</dbReference>
<keyword evidence="2" id="KW-0521">NADP</keyword>
<name>A0A4T0WWR2_9ASCO</name>
<dbReference type="GO" id="GO:0016616">
    <property type="term" value="F:oxidoreductase activity, acting on the CH-OH group of donors, NAD or NADP as acceptor"/>
    <property type="evidence" value="ECO:0007669"/>
    <property type="project" value="UniProtKB-ARBA"/>
</dbReference>
<proteinExistence type="inferred from homology"/>
<evidence type="ECO:0000313" key="5">
    <source>
        <dbReference type="EMBL" id="TID16284.1"/>
    </source>
</evidence>
<dbReference type="PANTHER" id="PTHR43827">
    <property type="entry name" value="2,5-DIKETO-D-GLUCONIC ACID REDUCTASE"/>
    <property type="match status" value="1"/>
</dbReference>
<evidence type="ECO:0000256" key="1">
    <source>
        <dbReference type="ARBA" id="ARBA00007905"/>
    </source>
</evidence>
<comment type="caution">
    <text evidence="5">The sequence shown here is derived from an EMBL/GenBank/DDBJ whole genome shotgun (WGS) entry which is preliminary data.</text>
</comment>
<reference evidence="5 6" key="1">
    <citation type="journal article" date="2019" name="Front. Genet.">
        <title>Whole-Genome Sequencing of the Opportunistic Yeast Pathogen Candida inconspicua Uncovers Its Hybrid Origin.</title>
        <authorList>
            <person name="Mixao V."/>
            <person name="Hansen A.P."/>
            <person name="Saus E."/>
            <person name="Boekhout T."/>
            <person name="Lass-Florl C."/>
            <person name="Gabaldon T."/>
        </authorList>
    </citation>
    <scope>NUCLEOTIDE SEQUENCE [LARGE SCALE GENOMIC DNA]</scope>
    <source>
        <strain evidence="5 6">CBS 180</strain>
    </source>
</reference>
<evidence type="ECO:0000259" key="4">
    <source>
        <dbReference type="Pfam" id="PF00248"/>
    </source>
</evidence>
<accession>A0A4T0WWR2</accession>
<dbReference type="Proteomes" id="UP000307173">
    <property type="component" value="Unassembled WGS sequence"/>
</dbReference>
<dbReference type="PANTHER" id="PTHR43827:SF3">
    <property type="entry name" value="NADP-DEPENDENT OXIDOREDUCTASE DOMAIN-CONTAINING PROTEIN"/>
    <property type="match status" value="1"/>
</dbReference>
<protein>
    <recommendedName>
        <fullName evidence="4">NADP-dependent oxidoreductase domain-containing protein</fullName>
    </recommendedName>
</protein>
<organism evidence="5 6">
    <name type="scientific">Pichia inconspicua</name>
    <dbReference type="NCBI Taxonomy" id="52247"/>
    <lineage>
        <taxon>Eukaryota</taxon>
        <taxon>Fungi</taxon>
        <taxon>Dikarya</taxon>
        <taxon>Ascomycota</taxon>
        <taxon>Saccharomycotina</taxon>
        <taxon>Pichiomycetes</taxon>
        <taxon>Pichiales</taxon>
        <taxon>Pichiaceae</taxon>
        <taxon>Pichia</taxon>
    </lineage>
</organism>
<evidence type="ECO:0000256" key="3">
    <source>
        <dbReference type="ARBA" id="ARBA00023002"/>
    </source>
</evidence>
<evidence type="ECO:0000256" key="2">
    <source>
        <dbReference type="ARBA" id="ARBA00022857"/>
    </source>
</evidence>
<keyword evidence="6" id="KW-1185">Reference proteome</keyword>
<evidence type="ECO:0000313" key="6">
    <source>
        <dbReference type="Proteomes" id="UP000307173"/>
    </source>
</evidence>
<dbReference type="SUPFAM" id="SSF51430">
    <property type="entry name" value="NAD(P)-linked oxidoreductase"/>
    <property type="match status" value="1"/>
</dbReference>
<comment type="similarity">
    <text evidence="1">Belongs to the aldo/keto reductase family.</text>
</comment>
<dbReference type="PRINTS" id="PR00069">
    <property type="entry name" value="ALDKETRDTASE"/>
</dbReference>
<dbReference type="Pfam" id="PF00248">
    <property type="entry name" value="Aldo_ket_red"/>
    <property type="match status" value="1"/>
</dbReference>
<dbReference type="InterPro" id="IPR036812">
    <property type="entry name" value="NAD(P)_OxRdtase_dom_sf"/>
</dbReference>
<dbReference type="InterPro" id="IPR023210">
    <property type="entry name" value="NADP_OxRdtase_dom"/>
</dbReference>
<dbReference type="InterPro" id="IPR008871">
    <property type="entry name" value="Totivirus_coat"/>
</dbReference>
<feature type="domain" description="NADP-dependent oxidoreductase" evidence="4">
    <location>
        <begin position="742"/>
        <end position="1010"/>
    </location>
</feature>
<dbReference type="Gene3D" id="3.20.20.100">
    <property type="entry name" value="NADP-dependent oxidoreductase domain"/>
    <property type="match status" value="1"/>
</dbReference>
<dbReference type="AlphaFoldDB" id="A0A4T0WWR2"/>
<dbReference type="STRING" id="52247.A0A4T0WWR2"/>